<dbReference type="GO" id="GO:0016874">
    <property type="term" value="F:ligase activity"/>
    <property type="evidence" value="ECO:0007669"/>
    <property type="project" value="UniProtKB-KW"/>
</dbReference>
<gene>
    <name evidence="7" type="ORF">H0P51_15270</name>
</gene>
<dbReference type="GO" id="GO:0071766">
    <property type="term" value="P:Actinobacterium-type cell wall biogenesis"/>
    <property type="evidence" value="ECO:0007669"/>
    <property type="project" value="UniProtKB-ARBA"/>
</dbReference>
<dbReference type="GO" id="GO:0070566">
    <property type="term" value="F:adenylyltransferase activity"/>
    <property type="evidence" value="ECO:0007669"/>
    <property type="project" value="TreeGrafter"/>
</dbReference>
<evidence type="ECO:0000256" key="3">
    <source>
        <dbReference type="ARBA" id="ARBA00022832"/>
    </source>
</evidence>
<organism evidence="7 8">
    <name type="scientific">Mycobacterium vicinigordonae</name>
    <dbReference type="NCBI Taxonomy" id="1719132"/>
    <lineage>
        <taxon>Bacteria</taxon>
        <taxon>Bacillati</taxon>
        <taxon>Actinomycetota</taxon>
        <taxon>Actinomycetes</taxon>
        <taxon>Mycobacteriales</taxon>
        <taxon>Mycobacteriaceae</taxon>
        <taxon>Mycobacterium</taxon>
    </lineage>
</organism>
<keyword evidence="2" id="KW-0436">Ligase</keyword>
<dbReference type="InterPro" id="IPR045851">
    <property type="entry name" value="AMP-bd_C_sf"/>
</dbReference>
<sequence length="608" mass="64848">MNGGAGSRPAVRDGLLQIEDCLGVDGNIVLPPDTTLISLIDRNIRCVGDTVAYRFLDHSGAGEGRAKEVTWAQFGVRLRAVGARVQQLAGPGERVAVLAPQSIDWVVGYYAAIKAGTIAVPLFAPELPGHAERLETALRDSQPAVVLTTTAAKRAIEDFLGTLPRLNQPHVLVIDEIPDAAADRFSATHLDMDAVSYLQYTSGATRPPIGVEITHRAVATNLVQMILSIDLLNRNTHGVSWLPLYHDMGLSMIGFPTVYGGHTTLMSPTAFVRRPLRWIQALSEGSRTGRVVTAAPNFAYEWAAQRGLPASGDDVDLGNVILIIGSEPVSIDAVTSFNNAFAPFGLPRTAFKPSYGIAEATLMIATIDHAAETSVIHLDRERLGAGYAVRVSAEDPTAVVQVSCGQVARSLWAVVVDPDTGTELPDGRVGEVWLQGNNVGRGYWGRPEETKLTFGAKLGVTRDAGSHAVGADLDGDWLRTGDLAVYLDGELYITGRIADLVTIDGRNHYPQDIEATVAEASPMVRRGYVTAFASPDGLVVIAERATGTSRSDPEPAKNAIRAAVLARHRVSVADVRFLPAGAIPRTTSGKLARVACRATYLDGTLGVH</sequence>
<reference evidence="8" key="1">
    <citation type="submission" date="2020-07" db="EMBL/GenBank/DDBJ databases">
        <title>Description of Mycobacterium gordonae subsp. intergordonae subsp.nov. and Mycobacterium gordonae subsp. gordonae subsp. nov.</title>
        <authorList>
            <person name="Yu X."/>
        </authorList>
    </citation>
    <scope>NUCLEOTIDE SEQUENCE [LARGE SCALE GENOMIC DNA]</scope>
    <source>
        <strain evidence="8">24</strain>
    </source>
</reference>
<evidence type="ECO:0000313" key="8">
    <source>
        <dbReference type="Proteomes" id="UP000510682"/>
    </source>
</evidence>
<evidence type="ECO:0000256" key="4">
    <source>
        <dbReference type="ARBA" id="ARBA00023098"/>
    </source>
</evidence>
<dbReference type="EMBL" id="CP059165">
    <property type="protein sequence ID" value="QLL05248.1"/>
    <property type="molecule type" value="Genomic_DNA"/>
</dbReference>
<dbReference type="KEGG" id="mgor:H0P51_15270"/>
<dbReference type="Proteomes" id="UP000510682">
    <property type="component" value="Chromosome"/>
</dbReference>
<evidence type="ECO:0000256" key="2">
    <source>
        <dbReference type="ARBA" id="ARBA00022598"/>
    </source>
</evidence>
<dbReference type="PANTHER" id="PTHR22754">
    <property type="entry name" value="DISCO-INTERACTING PROTEIN 2 DIP2 -RELATED"/>
    <property type="match status" value="1"/>
</dbReference>
<keyword evidence="3" id="KW-0276">Fatty acid metabolism</keyword>
<dbReference type="Gene3D" id="3.40.50.12780">
    <property type="entry name" value="N-terminal domain of ligase-like"/>
    <property type="match status" value="1"/>
</dbReference>
<evidence type="ECO:0000259" key="6">
    <source>
        <dbReference type="Pfam" id="PF23024"/>
    </source>
</evidence>
<protein>
    <submittedName>
        <fullName evidence="7">AMP-binding protein</fullName>
    </submittedName>
</protein>
<comment type="similarity">
    <text evidence="1">Belongs to the ATP-dependent AMP-binding enzyme family.</text>
</comment>
<dbReference type="Pfam" id="PF23024">
    <property type="entry name" value="AMP-dom_DIP2-like"/>
    <property type="match status" value="1"/>
</dbReference>
<proteinExistence type="inferred from homology"/>
<keyword evidence="4" id="KW-0443">Lipid metabolism</keyword>
<accession>A0A7D6DUV7</accession>
<dbReference type="CDD" id="cd05931">
    <property type="entry name" value="FAAL"/>
    <property type="match status" value="1"/>
</dbReference>
<dbReference type="Gene3D" id="3.30.300.30">
    <property type="match status" value="1"/>
</dbReference>
<dbReference type="PANTHER" id="PTHR22754:SF32">
    <property type="entry name" value="DISCO-INTERACTING PROTEIN 2"/>
    <property type="match status" value="1"/>
</dbReference>
<dbReference type="FunFam" id="3.40.50.12780:FF:000013">
    <property type="entry name" value="Long-chain-fatty-acid--AMP ligase FadD32"/>
    <property type="match status" value="1"/>
</dbReference>
<reference evidence="8" key="2">
    <citation type="submission" date="2023-07" db="EMBL/GenBank/DDBJ databases">
        <title>Description of Mycobacterium gordonae subsp. intergordonae subsp.nov. and Mycobacterium gordonae subsp. gordonae subsp. nov.</title>
        <authorList>
            <person name="Huang H."/>
        </authorList>
    </citation>
    <scope>NUCLEOTIDE SEQUENCE [LARGE SCALE GENOMIC DNA]</scope>
    <source>
        <strain evidence="8">24</strain>
    </source>
</reference>
<dbReference type="InterPro" id="IPR042099">
    <property type="entry name" value="ANL_N_sf"/>
</dbReference>
<dbReference type="GO" id="GO:0006633">
    <property type="term" value="P:fatty acid biosynthetic process"/>
    <property type="evidence" value="ECO:0007669"/>
    <property type="project" value="TreeGrafter"/>
</dbReference>
<dbReference type="SUPFAM" id="SSF56801">
    <property type="entry name" value="Acetyl-CoA synthetase-like"/>
    <property type="match status" value="1"/>
</dbReference>
<evidence type="ECO:0000259" key="5">
    <source>
        <dbReference type="Pfam" id="PF00501"/>
    </source>
</evidence>
<evidence type="ECO:0000313" key="7">
    <source>
        <dbReference type="EMBL" id="QLL05248.1"/>
    </source>
</evidence>
<dbReference type="RefSeq" id="WP_180913658.1">
    <property type="nucleotide sequence ID" value="NZ_CP059165.1"/>
</dbReference>
<dbReference type="NCBIfam" id="NF009124">
    <property type="entry name" value="PRK12476.1"/>
    <property type="match status" value="1"/>
</dbReference>
<feature type="domain" description="AMP-dependent synthetase/ligase" evidence="5">
    <location>
        <begin position="47"/>
        <end position="444"/>
    </location>
</feature>
<dbReference type="GO" id="GO:0005886">
    <property type="term" value="C:plasma membrane"/>
    <property type="evidence" value="ECO:0007669"/>
    <property type="project" value="TreeGrafter"/>
</dbReference>
<feature type="domain" description="AMP-binding enzyme C-terminal" evidence="6">
    <location>
        <begin position="499"/>
        <end position="605"/>
    </location>
</feature>
<name>A0A7D6DUV7_9MYCO</name>
<dbReference type="InterPro" id="IPR025110">
    <property type="entry name" value="AMP-bd_C"/>
</dbReference>
<dbReference type="InterPro" id="IPR000873">
    <property type="entry name" value="AMP-dep_synth/lig_dom"/>
</dbReference>
<dbReference type="AlphaFoldDB" id="A0A7D6DUV7"/>
<dbReference type="Pfam" id="PF00501">
    <property type="entry name" value="AMP-binding"/>
    <property type="match status" value="1"/>
</dbReference>
<dbReference type="InterPro" id="IPR040097">
    <property type="entry name" value="FAAL/FAAC"/>
</dbReference>
<keyword evidence="8" id="KW-1185">Reference proteome</keyword>
<evidence type="ECO:0000256" key="1">
    <source>
        <dbReference type="ARBA" id="ARBA00006432"/>
    </source>
</evidence>